<dbReference type="PATRIC" id="fig|935198.13.peg.2779"/>
<reference evidence="1" key="1">
    <citation type="submission" date="2009-06" db="EMBL/GenBank/DDBJ databases">
        <authorList>
            <consortium name="US DOE Joint Genome Institute (JGI-PGF)"/>
            <person name="Lucas S."/>
            <person name="Copeland A."/>
            <person name="Lapidus A."/>
            <person name="Glavina del Rio T."/>
            <person name="Dalin E."/>
            <person name="Tice H."/>
            <person name="Bruce D."/>
            <person name="Goodwin L."/>
            <person name="Pitluck S."/>
            <person name="Kyrpides N."/>
            <person name="Mavromatis K."/>
            <person name="Ivanova N."/>
            <person name="Saunders E."/>
            <person name="Brettin T."/>
            <person name="Detter J.C."/>
            <person name="Han C."/>
            <person name="Larimer F."/>
            <person name="Land M."/>
            <person name="Hauser L."/>
            <person name="Markowitz V."/>
            <person name="Cheng J.-F."/>
            <person name="Hugenholtz P."/>
            <person name="Woyke T."/>
            <person name="Wu D."/>
            <person name="Gronow S."/>
            <person name="Klenk H.-P."/>
            <person name="Eisen J.A."/>
        </authorList>
    </citation>
    <scope>NUCLEOTIDE SEQUENCE</scope>
    <source>
        <strain evidence="1">Eklund 17B</strain>
    </source>
</reference>
<proteinExistence type="predicted"/>
<accession>B2TP49</accession>
<dbReference type="HOGENOM" id="CLU_1852180_0_0_9"/>
<gene>
    <name evidence="1" type="ordered locus">CLL_A2819</name>
</gene>
<dbReference type="EMBL" id="CP001056">
    <property type="protein sequence ID" value="ACD21748.1"/>
    <property type="molecule type" value="Genomic_DNA"/>
</dbReference>
<accession>U4PIW7</accession>
<sequence length="129" mass="15252">MKILELLKDTTDKEMRLSELVNAFEEMCKITINGVNEEDDMLLFEVGTFSGQSKSQFSLVRQFPNEEEEYIQLHLDILYKTNTQNKLFSETIWSEEVDGNFFEFIKNSHAYLFLKDKQIDKVDVFMDET</sequence>
<dbReference type="KEGG" id="cbk:CLL_A2819"/>
<name>B2TP49_CLOBB</name>
<reference evidence="1" key="2">
    <citation type="submission" date="2009-08" db="EMBL/GenBank/DDBJ databases">
        <authorList>
            <person name="Shrivastava S."/>
            <person name="Brinkac L.M."/>
            <person name="Dodson R.J."/>
            <person name="Harkins D.M."/>
            <person name="Durkin A.S."/>
            <person name="Sutton G."/>
        </authorList>
    </citation>
    <scope>NUCLEOTIDE SEQUENCE</scope>
    <source>
        <strain evidence="1">Eklund 17B</strain>
    </source>
</reference>
<organism evidence="1">
    <name type="scientific">Clostridium botulinum (strain Eklund 17B / Type B)</name>
    <dbReference type="NCBI Taxonomy" id="935198"/>
    <lineage>
        <taxon>Bacteria</taxon>
        <taxon>Bacillati</taxon>
        <taxon>Bacillota</taxon>
        <taxon>Clostridia</taxon>
        <taxon>Eubacteriales</taxon>
        <taxon>Clostridiaceae</taxon>
        <taxon>Clostridium</taxon>
    </lineage>
</organism>
<protein>
    <submittedName>
        <fullName evidence="1">Uncharacterized protein</fullName>
    </submittedName>
</protein>
<evidence type="ECO:0000313" key="1">
    <source>
        <dbReference type="EMBL" id="ACD21748.1"/>
    </source>
</evidence>
<dbReference type="AlphaFoldDB" id="B2TP49"/>